<evidence type="ECO:0000256" key="5">
    <source>
        <dbReference type="ARBA" id="ARBA00022630"/>
    </source>
</evidence>
<evidence type="ECO:0000256" key="10">
    <source>
        <dbReference type="ARBA" id="ARBA00049503"/>
    </source>
</evidence>
<dbReference type="GO" id="GO:0004369">
    <property type="term" value="F:glycerol-3-phosphate oxidase activity"/>
    <property type="evidence" value="ECO:0007669"/>
    <property type="project" value="UniProtKB-EC"/>
</dbReference>
<dbReference type="Proteomes" id="UP000287239">
    <property type="component" value="Unassembled WGS sequence"/>
</dbReference>
<dbReference type="GO" id="GO:0004368">
    <property type="term" value="F:glycerol-3-phosphate dehydrogenase (quinone) activity"/>
    <property type="evidence" value="ECO:0007669"/>
    <property type="project" value="InterPro"/>
</dbReference>
<dbReference type="GO" id="GO:0006071">
    <property type="term" value="P:glycerol metabolic process"/>
    <property type="evidence" value="ECO:0007669"/>
    <property type="project" value="UniProtKB-KW"/>
</dbReference>
<evidence type="ECO:0000259" key="12">
    <source>
        <dbReference type="Pfam" id="PF16901"/>
    </source>
</evidence>
<accession>A0A429ZM25</accession>
<evidence type="ECO:0000256" key="2">
    <source>
        <dbReference type="ARBA" id="ARBA00007330"/>
    </source>
</evidence>
<dbReference type="GO" id="GO:0046168">
    <property type="term" value="P:glycerol-3-phosphate catabolic process"/>
    <property type="evidence" value="ECO:0007669"/>
    <property type="project" value="TreeGrafter"/>
</dbReference>
<dbReference type="SUPFAM" id="SSF54373">
    <property type="entry name" value="FAD-linked reductases, C-terminal domain"/>
    <property type="match status" value="1"/>
</dbReference>
<comment type="cofactor">
    <cofactor evidence="1">
        <name>FAD</name>
        <dbReference type="ChEBI" id="CHEBI:57692"/>
    </cofactor>
</comment>
<reference evidence="13 14" key="1">
    <citation type="submission" date="2017-05" db="EMBL/GenBank/DDBJ databases">
        <title>Vagococcus spp. assemblies.</title>
        <authorList>
            <person name="Gulvik C.A."/>
        </authorList>
    </citation>
    <scope>NUCLEOTIDE SEQUENCE [LARGE SCALE GENOMIC DNA]</scope>
    <source>
        <strain evidence="13 14">NCFB 2777</strain>
    </source>
</reference>
<dbReference type="Gene3D" id="1.10.8.870">
    <property type="entry name" value="Alpha-glycerophosphate oxidase, cap domain"/>
    <property type="match status" value="1"/>
</dbReference>
<dbReference type="InterPro" id="IPR000447">
    <property type="entry name" value="G3P_DH_FAD-dep"/>
</dbReference>
<dbReference type="Gene3D" id="3.30.9.10">
    <property type="entry name" value="D-Amino Acid Oxidase, subunit A, domain 2"/>
    <property type="match status" value="1"/>
</dbReference>
<proteinExistence type="inferred from homology"/>
<evidence type="ECO:0000256" key="8">
    <source>
        <dbReference type="ARBA" id="ARBA00023002"/>
    </source>
</evidence>
<feature type="domain" description="Alpha-glycerophosphate oxidase C-terminal" evidence="12">
    <location>
        <begin position="416"/>
        <end position="540"/>
    </location>
</feature>
<comment type="similarity">
    <text evidence="2">Belongs to the FAD-dependent glycerol-3-phosphate dehydrogenase family.</text>
</comment>
<evidence type="ECO:0000313" key="14">
    <source>
        <dbReference type="Proteomes" id="UP000287239"/>
    </source>
</evidence>
<dbReference type="Pfam" id="PF01266">
    <property type="entry name" value="DAO"/>
    <property type="match status" value="1"/>
</dbReference>
<keyword evidence="14" id="KW-1185">Reference proteome</keyword>
<dbReference type="PROSITE" id="PS00978">
    <property type="entry name" value="FAD_G3PDH_2"/>
    <property type="match status" value="1"/>
</dbReference>
<protein>
    <recommendedName>
        <fullName evidence="4">Alpha-glycerophosphate oxidase</fullName>
        <ecNumber evidence="3">1.1.3.21</ecNumber>
    </recommendedName>
    <alternativeName>
        <fullName evidence="9">Glycerol-3-phosphate oxidase</fullName>
    </alternativeName>
</protein>
<dbReference type="AlphaFoldDB" id="A0A429ZM25"/>
<keyword evidence="7" id="KW-0274">FAD</keyword>
<dbReference type="SUPFAM" id="SSF51905">
    <property type="entry name" value="FAD/NAD(P)-binding domain"/>
    <property type="match status" value="1"/>
</dbReference>
<dbReference type="EMBL" id="NGJU01000013">
    <property type="protein sequence ID" value="RST94754.1"/>
    <property type="molecule type" value="Genomic_DNA"/>
</dbReference>
<dbReference type="Gene3D" id="3.50.50.60">
    <property type="entry name" value="FAD/NAD(P)-binding domain"/>
    <property type="match status" value="1"/>
</dbReference>
<gene>
    <name evidence="13" type="ORF">CBF35_09430</name>
</gene>
<keyword evidence="5" id="KW-0285">Flavoprotein</keyword>
<dbReference type="InterPro" id="IPR031656">
    <property type="entry name" value="DAO_C"/>
</dbReference>
<dbReference type="InterPro" id="IPR036188">
    <property type="entry name" value="FAD/NAD-bd_sf"/>
</dbReference>
<evidence type="ECO:0000256" key="3">
    <source>
        <dbReference type="ARBA" id="ARBA00013104"/>
    </source>
</evidence>
<evidence type="ECO:0000256" key="7">
    <source>
        <dbReference type="ARBA" id="ARBA00022827"/>
    </source>
</evidence>
<evidence type="ECO:0000256" key="9">
    <source>
        <dbReference type="ARBA" id="ARBA00032349"/>
    </source>
</evidence>
<dbReference type="OrthoDB" id="9766796at2"/>
<keyword evidence="6" id="KW-0319">Glycerol metabolism</keyword>
<dbReference type="PANTHER" id="PTHR11985">
    <property type="entry name" value="GLYCEROL-3-PHOSPHATE DEHYDROGENASE"/>
    <property type="match status" value="1"/>
</dbReference>
<feature type="domain" description="FAD dependent oxidoreductase" evidence="11">
    <location>
        <begin position="30"/>
        <end position="359"/>
    </location>
</feature>
<evidence type="ECO:0000313" key="13">
    <source>
        <dbReference type="EMBL" id="RST94754.1"/>
    </source>
</evidence>
<keyword evidence="8" id="KW-0560">Oxidoreductase</keyword>
<dbReference type="InterPro" id="IPR038299">
    <property type="entry name" value="DAO_C_sf"/>
</dbReference>
<comment type="caution">
    <text evidence="13">The sequence shown here is derived from an EMBL/GenBank/DDBJ whole genome shotgun (WGS) entry which is preliminary data.</text>
</comment>
<sequence>MIISKEVVKVEFSKEQRRRYLEQMSQTELDILVIGGGITGAGISLDGASRGLKMGLVEMRDFASGTSSRSTKLVHGGLRYLQQFEVKTVADVGQERAIVYENAPQITTPLKMVLPFYQGGTFGPMTTALGLDMYDFLARVKKSERKFMLKKEASLEREPYLKAEGLKGTGVYVEYRTDDSRLTLETLKKAAELGASLANYAKVTKLLYSNETNQLVGVRVQDLVEGREYPIYAKRVINAAGPWVDDLRKLDNSKKGKFLHLTKGVHLVFDESVFPITNAIYFDTPYKDKRMMFAIPREGKVYVGTTDTFYDQEQNEPGVTMADVNYILTAINQMFDIPSLAVSDIESSWSGVRPLIHEEGKSPSEISRKDEIFHSERGMYSIAGGKLTGYRKMAKEIVDQVLKDLVKYENYQFEPCQTKTLPLSGGDVGGGSGFLKYKVEKTALGVAEFNLTPVEAEKLVQRYGSNVASVYSYLDQGPESSLSRIDFAMLQFGLEQEMVIHPLDFLVRRSSYMLFNMAHCQGIKAAVVQEMARYYKWDEDYQEQMLAEVETAINQHVTFE</sequence>
<evidence type="ECO:0000259" key="11">
    <source>
        <dbReference type="Pfam" id="PF01266"/>
    </source>
</evidence>
<evidence type="ECO:0000256" key="1">
    <source>
        <dbReference type="ARBA" id="ARBA00001974"/>
    </source>
</evidence>
<dbReference type="EC" id="1.1.3.21" evidence="3"/>
<dbReference type="Pfam" id="PF16901">
    <property type="entry name" value="DAO_C"/>
    <property type="match status" value="1"/>
</dbReference>
<dbReference type="PRINTS" id="PR01001">
    <property type="entry name" value="FADG3PDH"/>
</dbReference>
<name>A0A429ZM25_9ENTE</name>
<evidence type="ECO:0000256" key="6">
    <source>
        <dbReference type="ARBA" id="ARBA00022798"/>
    </source>
</evidence>
<organism evidence="13 14">
    <name type="scientific">Vagococcus salmoninarum</name>
    <dbReference type="NCBI Taxonomy" id="2739"/>
    <lineage>
        <taxon>Bacteria</taxon>
        <taxon>Bacillati</taxon>
        <taxon>Bacillota</taxon>
        <taxon>Bacilli</taxon>
        <taxon>Lactobacillales</taxon>
        <taxon>Enterococcaceae</taxon>
        <taxon>Vagococcus</taxon>
    </lineage>
</organism>
<dbReference type="InterPro" id="IPR006076">
    <property type="entry name" value="FAD-dep_OxRdtase"/>
</dbReference>
<comment type="catalytic activity">
    <reaction evidence="10">
        <text>sn-glycerol 3-phosphate + O2 = dihydroxyacetone phosphate + H2O2</text>
        <dbReference type="Rhea" id="RHEA:18369"/>
        <dbReference type="ChEBI" id="CHEBI:15379"/>
        <dbReference type="ChEBI" id="CHEBI:16240"/>
        <dbReference type="ChEBI" id="CHEBI:57597"/>
        <dbReference type="ChEBI" id="CHEBI:57642"/>
        <dbReference type="EC" id="1.1.3.21"/>
    </reaction>
</comment>
<dbReference type="PANTHER" id="PTHR11985:SF35">
    <property type="entry name" value="ANAEROBIC GLYCEROL-3-PHOSPHATE DEHYDROGENASE SUBUNIT A"/>
    <property type="match status" value="1"/>
</dbReference>
<evidence type="ECO:0000256" key="4">
    <source>
        <dbReference type="ARBA" id="ARBA00021658"/>
    </source>
</evidence>